<feature type="transmembrane region" description="Helical" evidence="9">
    <location>
        <begin position="63"/>
        <end position="84"/>
    </location>
</feature>
<dbReference type="STRING" id="1279009.ADICEAN_01744"/>
<evidence type="ECO:0000256" key="3">
    <source>
        <dbReference type="ARBA" id="ARBA00022670"/>
    </source>
</evidence>
<keyword evidence="8 9" id="KW-0472">Membrane</keyword>
<feature type="active site" evidence="9">
    <location>
        <position position="173"/>
    </location>
</feature>
<keyword evidence="2 9" id="KW-1003">Cell membrane</keyword>
<dbReference type="PANTHER" id="PTHR33695">
    <property type="entry name" value="LIPOPROTEIN SIGNAL PEPTIDASE"/>
    <property type="match status" value="1"/>
</dbReference>
<dbReference type="PATRIC" id="fig|1279009.4.peg.1773"/>
<comment type="pathway">
    <text evidence="9">Protein modification; lipoprotein biosynthesis (signal peptide cleavage).</text>
</comment>
<dbReference type="InterPro" id="IPR001872">
    <property type="entry name" value="Peptidase_A8"/>
</dbReference>
<dbReference type="GO" id="GO:0006508">
    <property type="term" value="P:proteolysis"/>
    <property type="evidence" value="ECO:0007669"/>
    <property type="project" value="UniProtKB-KW"/>
</dbReference>
<evidence type="ECO:0000313" key="11">
    <source>
        <dbReference type="EMBL" id="EMR03085.1"/>
    </source>
</evidence>
<dbReference type="EMBL" id="AODQ01000035">
    <property type="protein sequence ID" value="EMR03085.1"/>
    <property type="molecule type" value="Genomic_DNA"/>
</dbReference>
<keyword evidence="6 9" id="KW-0378">Hydrolase</keyword>
<feature type="transmembrane region" description="Helical" evidence="9">
    <location>
        <begin position="161"/>
        <end position="185"/>
    </location>
</feature>
<comment type="function">
    <text evidence="9">This protein specifically catalyzes the removal of signal peptides from prolipoproteins.</text>
</comment>
<protein>
    <recommendedName>
        <fullName evidence="9">Lipoprotein signal peptidase</fullName>
        <ecNumber evidence="9">3.4.23.36</ecNumber>
    </recommendedName>
    <alternativeName>
        <fullName evidence="9">Prolipoprotein signal peptidase</fullName>
    </alternativeName>
    <alternativeName>
        <fullName evidence="9">Signal peptidase II</fullName>
        <shortName evidence="9">SPase II</shortName>
    </alternativeName>
</protein>
<keyword evidence="7 9" id="KW-1133">Transmembrane helix</keyword>
<dbReference type="EC" id="3.4.23.36" evidence="9"/>
<dbReference type="UniPathway" id="UPA00665"/>
<organism evidence="11 12">
    <name type="scientific">Cesiribacter andamanensis AMV16</name>
    <dbReference type="NCBI Taxonomy" id="1279009"/>
    <lineage>
        <taxon>Bacteria</taxon>
        <taxon>Pseudomonadati</taxon>
        <taxon>Bacteroidota</taxon>
        <taxon>Cytophagia</taxon>
        <taxon>Cytophagales</taxon>
        <taxon>Cesiribacteraceae</taxon>
        <taxon>Cesiribacter</taxon>
    </lineage>
</organism>
<dbReference type="Proteomes" id="UP000011910">
    <property type="component" value="Unassembled WGS sequence"/>
</dbReference>
<evidence type="ECO:0000256" key="4">
    <source>
        <dbReference type="ARBA" id="ARBA00022692"/>
    </source>
</evidence>
<evidence type="ECO:0000256" key="2">
    <source>
        <dbReference type="ARBA" id="ARBA00022475"/>
    </source>
</evidence>
<evidence type="ECO:0000256" key="6">
    <source>
        <dbReference type="ARBA" id="ARBA00022801"/>
    </source>
</evidence>
<dbReference type="AlphaFoldDB" id="M7NMV1"/>
<proteinExistence type="inferred from homology"/>
<comment type="catalytic activity">
    <reaction evidence="9">
        <text>Release of signal peptides from bacterial membrane prolipoproteins. Hydrolyzes -Xaa-Yaa-Zaa-|-(S,diacylglyceryl)Cys-, in which Xaa is hydrophobic (preferably Leu), and Yaa (Ala or Ser) and Zaa (Gly or Ala) have small, neutral side chains.</text>
        <dbReference type="EC" id="3.4.23.36"/>
    </reaction>
</comment>
<name>M7NMV1_9BACT</name>
<dbReference type="NCBIfam" id="NF011369">
    <property type="entry name" value="PRK14788.1"/>
    <property type="match status" value="1"/>
</dbReference>
<evidence type="ECO:0000256" key="1">
    <source>
        <dbReference type="ARBA" id="ARBA00006139"/>
    </source>
</evidence>
<accession>M7NMV1</accession>
<comment type="subcellular location">
    <subcellularLocation>
        <location evidence="9">Cell membrane</location>
        <topology evidence="9">Multi-pass membrane protein</topology>
    </subcellularLocation>
</comment>
<sequence length="216" mass="24463">MKYIKFYLAALGVIAIDQIVKLLVHFNMEPGMSGEIYVLGEWFRLHYLLNPGMAFGLKLDWEWGKLLLTLFRLAATVGIAYYIWVLIRRKAHAGLVWSMALILGGAVGNLIDSIFYGVLLEGNAVPGAPTPWFHGQVVDMLYFPLYEGYLPEWIPVWSGQYFIFFRPVFNIADSAIFIGVALILIMQRRFFADEAEAPAAQKELVDADEIRTTHQG</sequence>
<feature type="active site" evidence="9">
    <location>
        <position position="139"/>
    </location>
</feature>
<evidence type="ECO:0000256" key="7">
    <source>
        <dbReference type="ARBA" id="ARBA00022989"/>
    </source>
</evidence>
<reference evidence="11 12" key="1">
    <citation type="journal article" date="2013" name="Genome Announc.">
        <title>Draft Genome Sequence of Cesiribacter andamanensis Strain AMV16T, Isolated from a Soil Sample from a Mud Volcano in the Andaman Islands, India.</title>
        <authorList>
            <person name="Shivaji S."/>
            <person name="Ara S."/>
            <person name="Begum Z."/>
            <person name="Srinivas T.N."/>
            <person name="Singh A."/>
            <person name="Kumar Pinnaka A."/>
        </authorList>
    </citation>
    <scope>NUCLEOTIDE SEQUENCE [LARGE SCALE GENOMIC DNA]</scope>
    <source>
        <strain evidence="11 12">AMV16</strain>
    </source>
</reference>
<dbReference type="PANTHER" id="PTHR33695:SF1">
    <property type="entry name" value="LIPOPROTEIN SIGNAL PEPTIDASE"/>
    <property type="match status" value="1"/>
</dbReference>
<dbReference type="GO" id="GO:0005886">
    <property type="term" value="C:plasma membrane"/>
    <property type="evidence" value="ECO:0007669"/>
    <property type="project" value="UniProtKB-SubCell"/>
</dbReference>
<feature type="transmembrane region" description="Helical" evidence="9">
    <location>
        <begin position="6"/>
        <end position="24"/>
    </location>
</feature>
<dbReference type="eggNOG" id="COG0597">
    <property type="taxonomic scope" value="Bacteria"/>
</dbReference>
<keyword evidence="3 9" id="KW-0645">Protease</keyword>
<evidence type="ECO:0000256" key="8">
    <source>
        <dbReference type="ARBA" id="ARBA00023136"/>
    </source>
</evidence>
<dbReference type="GO" id="GO:0004190">
    <property type="term" value="F:aspartic-type endopeptidase activity"/>
    <property type="evidence" value="ECO:0007669"/>
    <property type="project" value="UniProtKB-UniRule"/>
</dbReference>
<keyword evidence="5 9" id="KW-0064">Aspartyl protease</keyword>
<keyword evidence="12" id="KW-1185">Reference proteome</keyword>
<keyword evidence="11" id="KW-0449">Lipoprotein</keyword>
<comment type="caution">
    <text evidence="11">The sequence shown here is derived from an EMBL/GenBank/DDBJ whole genome shotgun (WGS) entry which is preliminary data.</text>
</comment>
<dbReference type="HAMAP" id="MF_00161">
    <property type="entry name" value="LspA"/>
    <property type="match status" value="1"/>
</dbReference>
<dbReference type="RefSeq" id="WP_009195141.1">
    <property type="nucleotide sequence ID" value="NZ_AODQ01000035.1"/>
</dbReference>
<dbReference type="PRINTS" id="PR00781">
    <property type="entry name" value="LIPOSIGPTASE"/>
</dbReference>
<dbReference type="OrthoDB" id="9810259at2"/>
<comment type="similarity">
    <text evidence="1 9 10">Belongs to the peptidase A8 family.</text>
</comment>
<gene>
    <name evidence="9" type="primary">lspA</name>
    <name evidence="11" type="ORF">ADICEAN_01744</name>
</gene>
<evidence type="ECO:0000256" key="5">
    <source>
        <dbReference type="ARBA" id="ARBA00022750"/>
    </source>
</evidence>
<keyword evidence="4 9" id="KW-0812">Transmembrane</keyword>
<dbReference type="Pfam" id="PF01252">
    <property type="entry name" value="Peptidase_A8"/>
    <property type="match status" value="1"/>
</dbReference>
<evidence type="ECO:0000313" key="12">
    <source>
        <dbReference type="Proteomes" id="UP000011910"/>
    </source>
</evidence>
<feature type="transmembrane region" description="Helical" evidence="9">
    <location>
        <begin position="96"/>
        <end position="119"/>
    </location>
</feature>
<evidence type="ECO:0000256" key="9">
    <source>
        <dbReference type="HAMAP-Rule" id="MF_00161"/>
    </source>
</evidence>
<evidence type="ECO:0000256" key="10">
    <source>
        <dbReference type="RuleBase" id="RU004181"/>
    </source>
</evidence>